<dbReference type="RefSeq" id="XP_042923639.1">
    <property type="nucleotide sequence ID" value="XM_043062933.1"/>
</dbReference>
<dbReference type="OrthoDB" id="540721at2759"/>
<dbReference type="AlphaFoldDB" id="A0A2K3DNB5"/>
<evidence type="ECO:0000313" key="3">
    <source>
        <dbReference type="EMBL" id="PNW82023.1"/>
    </source>
</evidence>
<feature type="transmembrane region" description="Helical" evidence="2">
    <location>
        <begin position="425"/>
        <end position="443"/>
    </location>
</feature>
<feature type="transmembrane region" description="Helical" evidence="2">
    <location>
        <begin position="400"/>
        <end position="419"/>
    </location>
</feature>
<evidence type="ECO:0000313" key="4">
    <source>
        <dbReference type="Proteomes" id="UP000006906"/>
    </source>
</evidence>
<keyword evidence="2" id="KW-1133">Transmembrane helix</keyword>
<dbReference type="ExpressionAtlas" id="A0A2K3DNB5">
    <property type="expression patterns" value="baseline"/>
</dbReference>
<feature type="transmembrane region" description="Helical" evidence="2">
    <location>
        <begin position="172"/>
        <end position="203"/>
    </location>
</feature>
<feature type="region of interest" description="Disordered" evidence="1">
    <location>
        <begin position="295"/>
        <end position="320"/>
    </location>
</feature>
<dbReference type="PaxDb" id="3055-EDP08202"/>
<protein>
    <submittedName>
        <fullName evidence="3">Uncharacterized protein</fullName>
    </submittedName>
</protein>
<accession>A0A2K3DNB5</accession>
<keyword evidence="4" id="KW-1185">Reference proteome</keyword>
<keyword evidence="2" id="KW-0812">Transmembrane</keyword>
<dbReference type="InParanoid" id="A0A2K3DNB5"/>
<organism evidence="3 4">
    <name type="scientific">Chlamydomonas reinhardtii</name>
    <name type="common">Chlamydomonas smithii</name>
    <dbReference type="NCBI Taxonomy" id="3055"/>
    <lineage>
        <taxon>Eukaryota</taxon>
        <taxon>Viridiplantae</taxon>
        <taxon>Chlorophyta</taxon>
        <taxon>core chlorophytes</taxon>
        <taxon>Chlorophyceae</taxon>
        <taxon>CS clade</taxon>
        <taxon>Chlamydomonadales</taxon>
        <taxon>Chlamydomonadaceae</taxon>
        <taxon>Chlamydomonas</taxon>
    </lineage>
</organism>
<feature type="compositionally biased region" description="Low complexity" evidence="1">
    <location>
        <begin position="301"/>
        <end position="320"/>
    </location>
</feature>
<dbReference type="KEGG" id="cre:CHLRE_06g270550v5"/>
<name>A0A2K3DNB5_CHLRE</name>
<evidence type="ECO:0000256" key="1">
    <source>
        <dbReference type="SAM" id="MobiDB-lite"/>
    </source>
</evidence>
<feature type="region of interest" description="Disordered" evidence="1">
    <location>
        <begin position="449"/>
        <end position="478"/>
    </location>
</feature>
<dbReference type="EMBL" id="CM008967">
    <property type="protein sequence ID" value="PNW82023.1"/>
    <property type="molecule type" value="Genomic_DNA"/>
</dbReference>
<gene>
    <name evidence="3" type="ORF">CHLRE_06g270550v5</name>
</gene>
<dbReference type="Gramene" id="PNW82023">
    <property type="protein sequence ID" value="PNW82023"/>
    <property type="gene ID" value="CHLRE_06g270550v5"/>
</dbReference>
<keyword evidence="2" id="KW-0472">Membrane</keyword>
<dbReference type="Proteomes" id="UP000006906">
    <property type="component" value="Chromosome 6"/>
</dbReference>
<evidence type="ECO:0000256" key="2">
    <source>
        <dbReference type="SAM" id="Phobius"/>
    </source>
</evidence>
<feature type="compositionally biased region" description="Gly residues" evidence="1">
    <location>
        <begin position="469"/>
        <end position="478"/>
    </location>
</feature>
<dbReference type="GeneID" id="5721850"/>
<sequence length="478" mass="49655">MACKARELRVCARVTAERAALQRSGQPSADAPDLPAPPYEASVPYQAAIHRLEELLEQASWCSEDEALRHEVSSLIPELKLTLATNVGSLMALTAFVLCWVTGEDPLGGITLQARSLDAAGLGAGYAAPLLLCSVLSRLAPVRAAFPVLADLQDTTSGVVKPMTSDLDNTQLLLLALVLVPPALMLLLPTVHGCLAVAGAIAATDLTQPLPGLEGGGRQLPLEWLGAQGWLHVPLVVRRGLGALVPALCSAYYAGHVMSRRLDVDVHQAWALREAWAGADRYFLHAAAERVAERPEILKPGSSSSSGSSSSNCNSSMGAAPAAPTVVRPAAAPTVQGLGGPVTTFASMGAADAADWGAGSVAEQQEQAAPPAGALRQLGADMADAFRTVSALWMLSRRRVARLGYVLTCLNISYLYIIWHTTNDLAAPITAGLLAVLAELLLIQHHDNGGGASGGRRRPAASGAVGPTDGQGRGDGSE</sequence>
<reference evidence="3 4" key="1">
    <citation type="journal article" date="2007" name="Science">
        <title>The Chlamydomonas genome reveals the evolution of key animal and plant functions.</title>
        <authorList>
            <person name="Merchant S.S."/>
            <person name="Prochnik S.E."/>
            <person name="Vallon O."/>
            <person name="Harris E.H."/>
            <person name="Karpowicz S.J."/>
            <person name="Witman G.B."/>
            <person name="Terry A."/>
            <person name="Salamov A."/>
            <person name="Fritz-Laylin L.K."/>
            <person name="Marechal-Drouard L."/>
            <person name="Marshall W.F."/>
            <person name="Qu L.H."/>
            <person name="Nelson D.R."/>
            <person name="Sanderfoot A.A."/>
            <person name="Spalding M.H."/>
            <person name="Kapitonov V.V."/>
            <person name="Ren Q."/>
            <person name="Ferris P."/>
            <person name="Lindquist E."/>
            <person name="Shapiro H."/>
            <person name="Lucas S.M."/>
            <person name="Grimwood J."/>
            <person name="Schmutz J."/>
            <person name="Cardol P."/>
            <person name="Cerutti H."/>
            <person name="Chanfreau G."/>
            <person name="Chen C.L."/>
            <person name="Cognat V."/>
            <person name="Croft M.T."/>
            <person name="Dent R."/>
            <person name="Dutcher S."/>
            <person name="Fernandez E."/>
            <person name="Fukuzawa H."/>
            <person name="Gonzalez-Ballester D."/>
            <person name="Gonzalez-Halphen D."/>
            <person name="Hallmann A."/>
            <person name="Hanikenne M."/>
            <person name="Hippler M."/>
            <person name="Inwood W."/>
            <person name="Jabbari K."/>
            <person name="Kalanon M."/>
            <person name="Kuras R."/>
            <person name="Lefebvre P.A."/>
            <person name="Lemaire S.D."/>
            <person name="Lobanov A.V."/>
            <person name="Lohr M."/>
            <person name="Manuell A."/>
            <person name="Meier I."/>
            <person name="Mets L."/>
            <person name="Mittag M."/>
            <person name="Mittelmeier T."/>
            <person name="Moroney J.V."/>
            <person name="Moseley J."/>
            <person name="Napoli C."/>
            <person name="Nedelcu A.M."/>
            <person name="Niyogi K."/>
            <person name="Novoselov S.V."/>
            <person name="Paulsen I.T."/>
            <person name="Pazour G."/>
            <person name="Purton S."/>
            <person name="Ral J.P."/>
            <person name="Riano-Pachon D.M."/>
            <person name="Riekhof W."/>
            <person name="Rymarquis L."/>
            <person name="Schroda M."/>
            <person name="Stern D."/>
            <person name="Umen J."/>
            <person name="Willows R."/>
            <person name="Wilson N."/>
            <person name="Zimmer S.L."/>
            <person name="Allmer J."/>
            <person name="Balk J."/>
            <person name="Bisova K."/>
            <person name="Chen C.J."/>
            <person name="Elias M."/>
            <person name="Gendler K."/>
            <person name="Hauser C."/>
            <person name="Lamb M.R."/>
            <person name="Ledford H."/>
            <person name="Long J.C."/>
            <person name="Minagawa J."/>
            <person name="Page M.D."/>
            <person name="Pan J."/>
            <person name="Pootakham W."/>
            <person name="Roje S."/>
            <person name="Rose A."/>
            <person name="Stahlberg E."/>
            <person name="Terauchi A.M."/>
            <person name="Yang P."/>
            <person name="Ball S."/>
            <person name="Bowler C."/>
            <person name="Dieckmann C.L."/>
            <person name="Gladyshev V.N."/>
            <person name="Green P."/>
            <person name="Jorgensen R."/>
            <person name="Mayfield S."/>
            <person name="Mueller-Roeber B."/>
            <person name="Rajamani S."/>
            <person name="Sayre R.T."/>
            <person name="Brokstein P."/>
            <person name="Dubchak I."/>
            <person name="Goodstein D."/>
            <person name="Hornick L."/>
            <person name="Huang Y.W."/>
            <person name="Jhaveri J."/>
            <person name="Luo Y."/>
            <person name="Martinez D."/>
            <person name="Ngau W.C."/>
            <person name="Otillar B."/>
            <person name="Poliakov A."/>
            <person name="Porter A."/>
            <person name="Szajkowski L."/>
            <person name="Werner G."/>
            <person name="Zhou K."/>
            <person name="Grigoriev I.V."/>
            <person name="Rokhsar D.S."/>
            <person name="Grossman A.R."/>
        </authorList>
    </citation>
    <scope>NUCLEOTIDE SEQUENCE [LARGE SCALE GENOMIC DNA]</scope>
    <source>
        <strain evidence="4">CC-503</strain>
    </source>
</reference>
<proteinExistence type="predicted"/>